<dbReference type="RefSeq" id="WP_345370255.1">
    <property type="nucleotide sequence ID" value="NZ_BAABJX010000021.1"/>
</dbReference>
<evidence type="ECO:0000313" key="2">
    <source>
        <dbReference type="Proteomes" id="UP001500298"/>
    </source>
</evidence>
<dbReference type="Proteomes" id="UP001500298">
    <property type="component" value="Unassembled WGS sequence"/>
</dbReference>
<name>A0ABP9D4M9_9BACT</name>
<gene>
    <name evidence="1" type="ORF">GCM10023331_13020</name>
</gene>
<dbReference type="EMBL" id="BAABJX010000021">
    <property type="protein sequence ID" value="GAA4829296.1"/>
    <property type="molecule type" value="Genomic_DNA"/>
</dbReference>
<organism evidence="1 2">
    <name type="scientific">Algivirga pacifica</name>
    <dbReference type="NCBI Taxonomy" id="1162670"/>
    <lineage>
        <taxon>Bacteria</taxon>
        <taxon>Pseudomonadati</taxon>
        <taxon>Bacteroidota</taxon>
        <taxon>Cytophagia</taxon>
        <taxon>Cytophagales</taxon>
        <taxon>Flammeovirgaceae</taxon>
        <taxon>Algivirga</taxon>
    </lineage>
</organism>
<dbReference type="InterPro" id="IPR054204">
    <property type="entry name" value="DUF6909"/>
</dbReference>
<evidence type="ECO:0000313" key="1">
    <source>
        <dbReference type="EMBL" id="GAA4829296.1"/>
    </source>
</evidence>
<sequence length="565" mass="64640">MKHIQLSRAQESRGAIERIYVAMRHLFIRGYYKPSGASGQSLIDELIALRPEIYGSIDDPTKVELDGLAYVIDRLPKGIEETRFIKLVSEEGYEQANFKKIIPAARRRNCYRIDKEQMFIEVTRGKSEIYDILTHLTFLYIQAEKIMRQSLNEKGQPLREWKKLEEIVLNGGTHDPEAEEVAFTYLSTILGRTYEETRTAHHRFQKNEGHNNGLFHIVYWLGKLAIDETFNDEPRHISFSPALRTRIGHHIYGERWANRIKQYLHENGLMDREIHIISANLHSVMNSLYFKEALGGGYKKLSLLDGIQELTRDKNRPLGDKILHYALDHGMHMIRENTGTNIAVQIFDTDKIDLKQLPEEIKGDLKGLKSRKPVIVVMDYAFGEQAFETMDELLKPYKHPSLEKPHCMNVHSISVMGKAGILYGGKGDIMIPSSHIFEGTADNYPFDNDFSKEDFADIEDLNTYEGSMITVLGTSLQNKDILEYFKESSWNSVGLEMEGAHYQKAIQGASRIRTNIRKDVIVRYAYYASDNPLETGSTLASGSLGNMGVKPTYVITQKILEKILK</sequence>
<reference evidence="2" key="1">
    <citation type="journal article" date="2019" name="Int. J. Syst. Evol. Microbiol.">
        <title>The Global Catalogue of Microorganisms (GCM) 10K type strain sequencing project: providing services to taxonomists for standard genome sequencing and annotation.</title>
        <authorList>
            <consortium name="The Broad Institute Genomics Platform"/>
            <consortium name="The Broad Institute Genome Sequencing Center for Infectious Disease"/>
            <person name="Wu L."/>
            <person name="Ma J."/>
        </authorList>
    </citation>
    <scope>NUCLEOTIDE SEQUENCE [LARGE SCALE GENOMIC DNA]</scope>
    <source>
        <strain evidence="2">JCM 18326</strain>
    </source>
</reference>
<proteinExistence type="predicted"/>
<comment type="caution">
    <text evidence="1">The sequence shown here is derived from an EMBL/GenBank/DDBJ whole genome shotgun (WGS) entry which is preliminary data.</text>
</comment>
<dbReference type="Pfam" id="PF21850">
    <property type="entry name" value="DUF6909"/>
    <property type="match status" value="2"/>
</dbReference>
<accession>A0ABP9D4M9</accession>
<keyword evidence="2" id="KW-1185">Reference proteome</keyword>
<protein>
    <submittedName>
        <fullName evidence="1">Uncharacterized protein</fullName>
    </submittedName>
</protein>